<dbReference type="SUPFAM" id="SSF55469">
    <property type="entry name" value="FMN-dependent nitroreductase-like"/>
    <property type="match status" value="1"/>
</dbReference>
<dbReference type="InterPro" id="IPR029479">
    <property type="entry name" value="Nitroreductase"/>
</dbReference>
<accession>A0A7C4BDZ9</accession>
<evidence type="ECO:0000313" key="3">
    <source>
        <dbReference type="EMBL" id="HGI88037.1"/>
    </source>
</evidence>
<keyword evidence="1" id="KW-0812">Transmembrane</keyword>
<dbReference type="Gene3D" id="3.40.109.10">
    <property type="entry name" value="NADH Oxidase"/>
    <property type="match status" value="1"/>
</dbReference>
<dbReference type="AlphaFoldDB" id="A0A7C4BDZ9"/>
<dbReference type="GO" id="GO:0016491">
    <property type="term" value="F:oxidoreductase activity"/>
    <property type="evidence" value="ECO:0007669"/>
    <property type="project" value="InterPro"/>
</dbReference>
<dbReference type="InterPro" id="IPR020051">
    <property type="entry name" value="SagB-type_dehydrogenase"/>
</dbReference>
<proteinExistence type="predicted"/>
<feature type="domain" description="Nitroreductase" evidence="2">
    <location>
        <begin position="77"/>
        <end position="260"/>
    </location>
</feature>
<organism evidence="3">
    <name type="scientific">Ignisphaera aggregans</name>
    <dbReference type="NCBI Taxonomy" id="334771"/>
    <lineage>
        <taxon>Archaea</taxon>
        <taxon>Thermoproteota</taxon>
        <taxon>Thermoprotei</taxon>
        <taxon>Desulfurococcales</taxon>
        <taxon>Desulfurococcaceae</taxon>
        <taxon>Ignisphaera</taxon>
    </lineage>
</organism>
<dbReference type="CDD" id="cd02142">
    <property type="entry name" value="McbC_SagB-like_oxidoreductase"/>
    <property type="match status" value="1"/>
</dbReference>
<dbReference type="NCBIfam" id="TIGR03605">
    <property type="entry name" value="antibiot_sagB"/>
    <property type="match status" value="1"/>
</dbReference>
<evidence type="ECO:0000259" key="2">
    <source>
        <dbReference type="Pfam" id="PF00881"/>
    </source>
</evidence>
<evidence type="ECO:0000256" key="1">
    <source>
        <dbReference type="SAM" id="Phobius"/>
    </source>
</evidence>
<dbReference type="EMBL" id="DTFF01000054">
    <property type="protein sequence ID" value="HGI88037.1"/>
    <property type="molecule type" value="Genomic_DNA"/>
</dbReference>
<dbReference type="PANTHER" id="PTHR43745:SF2">
    <property type="entry name" value="NITROREDUCTASE MJ1384-RELATED"/>
    <property type="match status" value="1"/>
</dbReference>
<dbReference type="PANTHER" id="PTHR43745">
    <property type="entry name" value="NITROREDUCTASE MJ1384-RELATED"/>
    <property type="match status" value="1"/>
</dbReference>
<keyword evidence="1" id="KW-1133">Transmembrane helix</keyword>
<name>A0A7C4BDZ9_9CREN</name>
<reference evidence="3" key="1">
    <citation type="journal article" date="2020" name="mSystems">
        <title>Genome- and Community-Level Interaction Insights into Carbon Utilization and Element Cycling Functions of Hydrothermarchaeota in Hydrothermal Sediment.</title>
        <authorList>
            <person name="Zhou Z."/>
            <person name="Liu Y."/>
            <person name="Xu W."/>
            <person name="Pan J."/>
            <person name="Luo Z.H."/>
            <person name="Li M."/>
        </authorList>
    </citation>
    <scope>NUCLEOTIDE SEQUENCE [LARGE SCALE GENOMIC DNA]</scope>
    <source>
        <strain evidence="3">SpSt-732</strain>
    </source>
</reference>
<gene>
    <name evidence="3" type="ORF">ENV14_06600</name>
</gene>
<comment type="caution">
    <text evidence="3">The sequence shown here is derived from an EMBL/GenBank/DDBJ whole genome shotgun (WGS) entry which is preliminary data.</text>
</comment>
<feature type="transmembrane region" description="Helical" evidence="1">
    <location>
        <begin position="6"/>
        <end position="29"/>
    </location>
</feature>
<dbReference type="Pfam" id="PF00881">
    <property type="entry name" value="Nitroreductase"/>
    <property type="match status" value="1"/>
</dbReference>
<sequence length="282" mass="31496">MKLRDVLPWIASAIITLLLIIYIVLRFFLGALLVTKPTEIPPPLIGNATYTVSIVDGVVYLPLPRKLTNVSVDEALLWRRSIREYAEEPITVIQLSMVLWATYGVNEVRWGFRTTPSAGATYPLEVYVVVGERGVAINSTHFLAAGVYKYDSFTHSLRVVKLGDLRKELQEAALGQEWVGKAPVNIVIAAVFERTTRIYGERGRVRYVPMEVGHAGQNIYLMATALGLGTVAVGAFYDDWVARVIGLQPNEEPLYIMPVGVPQKPYRASFEDINKFIESRRG</sequence>
<keyword evidence="1" id="KW-0472">Membrane</keyword>
<dbReference type="InterPro" id="IPR052544">
    <property type="entry name" value="Bacteriocin_Proc_Enz"/>
</dbReference>
<protein>
    <submittedName>
        <fullName evidence="3">SagB/ThcOx family dehydrogenase</fullName>
    </submittedName>
</protein>
<dbReference type="InterPro" id="IPR000415">
    <property type="entry name" value="Nitroreductase-like"/>
</dbReference>